<dbReference type="AlphaFoldDB" id="A0A0G1I0Y1"/>
<dbReference type="PRINTS" id="PR00352">
    <property type="entry name" value="3FE4SFRDOXIN"/>
</dbReference>
<dbReference type="GO" id="GO:0005506">
    <property type="term" value="F:iron ion binding"/>
    <property type="evidence" value="ECO:0007669"/>
    <property type="project" value="UniProtKB-UniRule"/>
</dbReference>
<protein>
    <recommendedName>
        <fullName evidence="6">Ferredoxin</fullName>
    </recommendedName>
</protein>
<name>A0A0G1I0Y1_9BACT</name>
<keyword evidence="3 6" id="KW-0249">Electron transport</keyword>
<keyword evidence="4 6" id="KW-0408">Iron</keyword>
<evidence type="ECO:0000256" key="1">
    <source>
        <dbReference type="ARBA" id="ARBA00022448"/>
    </source>
</evidence>
<proteinExistence type="predicted"/>
<evidence type="ECO:0000256" key="3">
    <source>
        <dbReference type="ARBA" id="ARBA00022982"/>
    </source>
</evidence>
<evidence type="ECO:0000256" key="4">
    <source>
        <dbReference type="ARBA" id="ARBA00023004"/>
    </source>
</evidence>
<dbReference type="InterPro" id="IPR051269">
    <property type="entry name" value="Fe-S_cluster_ET"/>
</dbReference>
<dbReference type="GO" id="GO:0009055">
    <property type="term" value="F:electron transfer activity"/>
    <property type="evidence" value="ECO:0007669"/>
    <property type="project" value="UniProtKB-UniRule"/>
</dbReference>
<dbReference type="SUPFAM" id="SSF54862">
    <property type="entry name" value="4Fe-4S ferredoxins"/>
    <property type="match status" value="1"/>
</dbReference>
<evidence type="ECO:0000256" key="6">
    <source>
        <dbReference type="RuleBase" id="RU368020"/>
    </source>
</evidence>
<keyword evidence="1 6" id="KW-0813">Transport</keyword>
<evidence type="ECO:0000313" key="8">
    <source>
        <dbReference type="Proteomes" id="UP000034006"/>
    </source>
</evidence>
<gene>
    <name evidence="7" type="ORF">UW44_C0001G0030</name>
</gene>
<reference evidence="7 8" key="1">
    <citation type="journal article" date="2015" name="Nature">
        <title>rRNA introns, odd ribosomes, and small enigmatic genomes across a large radiation of phyla.</title>
        <authorList>
            <person name="Brown C.T."/>
            <person name="Hug L.A."/>
            <person name="Thomas B.C."/>
            <person name="Sharon I."/>
            <person name="Castelle C.J."/>
            <person name="Singh A."/>
            <person name="Wilkins M.J."/>
            <person name="Williams K.H."/>
            <person name="Banfield J.F."/>
        </authorList>
    </citation>
    <scope>NUCLEOTIDE SEQUENCE [LARGE SCALE GENOMIC DNA]</scope>
</reference>
<comment type="caution">
    <text evidence="7">The sequence shown here is derived from an EMBL/GenBank/DDBJ whole genome shotgun (WGS) entry which is preliminary data.</text>
</comment>
<evidence type="ECO:0000313" key="7">
    <source>
        <dbReference type="EMBL" id="KKT52478.1"/>
    </source>
</evidence>
<dbReference type="Proteomes" id="UP000034006">
    <property type="component" value="Unassembled WGS sequence"/>
</dbReference>
<sequence length="88" mass="9521">MVQVNNTEDKSEAVRQDGHTITVDLDKCISAGPCSIVAPLTFYLRDSDGKALILDPNGDTLEKVKEAARSCPILAIFIKDSSGKQIFP</sequence>
<keyword evidence="2 6" id="KW-0479">Metal-binding</keyword>
<dbReference type="InterPro" id="IPR001080">
    <property type="entry name" value="3Fe4S_ferredoxin"/>
</dbReference>
<organism evidence="7 8">
    <name type="scientific">Candidatus Collierbacteria bacterium GW2011_GWB2_44_22</name>
    <dbReference type="NCBI Taxonomy" id="1618387"/>
    <lineage>
        <taxon>Bacteria</taxon>
        <taxon>Candidatus Collieribacteriota</taxon>
    </lineage>
</organism>
<dbReference type="GO" id="GO:0051536">
    <property type="term" value="F:iron-sulfur cluster binding"/>
    <property type="evidence" value="ECO:0007669"/>
    <property type="project" value="UniProtKB-KW"/>
</dbReference>
<dbReference type="PANTHER" id="PTHR36923:SF3">
    <property type="entry name" value="FERREDOXIN"/>
    <property type="match status" value="1"/>
</dbReference>
<evidence type="ECO:0000256" key="2">
    <source>
        <dbReference type="ARBA" id="ARBA00022723"/>
    </source>
</evidence>
<keyword evidence="5 6" id="KW-0411">Iron-sulfur</keyword>
<dbReference type="Gene3D" id="3.30.70.20">
    <property type="match status" value="1"/>
</dbReference>
<dbReference type="Pfam" id="PF13370">
    <property type="entry name" value="Fer4_13"/>
    <property type="match status" value="1"/>
</dbReference>
<dbReference type="EMBL" id="LCIH01000001">
    <property type="protein sequence ID" value="KKT52478.1"/>
    <property type="molecule type" value="Genomic_DNA"/>
</dbReference>
<dbReference type="STRING" id="1618387.UW44_C0001G0030"/>
<evidence type="ECO:0000256" key="5">
    <source>
        <dbReference type="ARBA" id="ARBA00023014"/>
    </source>
</evidence>
<accession>A0A0G1I0Y1</accession>
<comment type="function">
    <text evidence="6">Ferredoxins are iron-sulfur proteins that transfer electrons in a wide variety of metabolic reactions.</text>
</comment>
<dbReference type="PANTHER" id="PTHR36923">
    <property type="entry name" value="FERREDOXIN"/>
    <property type="match status" value="1"/>
</dbReference>